<gene>
    <name evidence="1" type="ORF">UFOPK3317_00333</name>
</gene>
<reference evidence="1" key="1">
    <citation type="submission" date="2020-05" db="EMBL/GenBank/DDBJ databases">
        <authorList>
            <person name="Chiriac C."/>
            <person name="Salcher M."/>
            <person name="Ghai R."/>
            <person name="Kavagutti S V."/>
        </authorList>
    </citation>
    <scope>NUCLEOTIDE SEQUENCE</scope>
</reference>
<dbReference type="AlphaFoldDB" id="A0A6J7CRU7"/>
<accession>A0A6J7CRU7</accession>
<protein>
    <submittedName>
        <fullName evidence="1">Unannotated protein</fullName>
    </submittedName>
</protein>
<organism evidence="1">
    <name type="scientific">freshwater metagenome</name>
    <dbReference type="NCBI Taxonomy" id="449393"/>
    <lineage>
        <taxon>unclassified sequences</taxon>
        <taxon>metagenomes</taxon>
        <taxon>ecological metagenomes</taxon>
    </lineage>
</organism>
<sequence length="145" mass="16672">MSKHRDLDTKDWRGDHRVEEWLIPLIIGVCNKRNACGQELGASGLNNDISPTIYAVKGERVIGARHRSILELGLRNCGTEINIPERWRLRLVRLTARQHPHKTALRCALRSPPDRGVCKRPVNREAYVSPEFFELLLVLKYQLIT</sequence>
<dbReference type="EMBL" id="CAFBLK010000039">
    <property type="protein sequence ID" value="CAB4859618.1"/>
    <property type="molecule type" value="Genomic_DNA"/>
</dbReference>
<evidence type="ECO:0000313" key="1">
    <source>
        <dbReference type="EMBL" id="CAB4859618.1"/>
    </source>
</evidence>
<name>A0A6J7CRU7_9ZZZZ</name>
<proteinExistence type="predicted"/>